<evidence type="ECO:0000313" key="6">
    <source>
        <dbReference type="Proteomes" id="UP000565205"/>
    </source>
</evidence>
<dbReference type="PANTHER" id="PTHR43692">
    <property type="entry name" value="UDP-N-ACETYLMURAMOYLALANINE--D-GLUTAMATE LIGASE"/>
    <property type="match status" value="1"/>
</dbReference>
<evidence type="ECO:0000313" key="5">
    <source>
        <dbReference type="EMBL" id="NVN31898.1"/>
    </source>
</evidence>
<dbReference type="GO" id="GO:0005737">
    <property type="term" value="C:cytoplasm"/>
    <property type="evidence" value="ECO:0007669"/>
    <property type="project" value="InterPro"/>
</dbReference>
<dbReference type="GO" id="GO:0005524">
    <property type="term" value="F:ATP binding"/>
    <property type="evidence" value="ECO:0007669"/>
    <property type="project" value="UniProtKB-KW"/>
</dbReference>
<dbReference type="AlphaFoldDB" id="A0A850NYT3"/>
<proteinExistence type="predicted"/>
<dbReference type="GO" id="GO:0008764">
    <property type="term" value="F:UDP-N-acetylmuramoylalanine-D-glutamate ligase activity"/>
    <property type="evidence" value="ECO:0007669"/>
    <property type="project" value="InterPro"/>
</dbReference>
<dbReference type="EMBL" id="JABXXQ010000544">
    <property type="protein sequence ID" value="NVN31898.1"/>
    <property type="molecule type" value="Genomic_DNA"/>
</dbReference>
<accession>A0A850NYT3</accession>
<organism evidence="5 6">
    <name type="scientific">Endobacter medicaginis</name>
    <dbReference type="NCBI Taxonomy" id="1181271"/>
    <lineage>
        <taxon>Bacteria</taxon>
        <taxon>Pseudomonadati</taxon>
        <taxon>Pseudomonadota</taxon>
        <taxon>Alphaproteobacteria</taxon>
        <taxon>Acetobacterales</taxon>
        <taxon>Acetobacteraceae</taxon>
        <taxon>Endobacter</taxon>
    </lineage>
</organism>
<keyword evidence="2 5" id="KW-0436">Ligase</keyword>
<dbReference type="GO" id="GO:0008360">
    <property type="term" value="P:regulation of cell shape"/>
    <property type="evidence" value="ECO:0007669"/>
    <property type="project" value="InterPro"/>
</dbReference>
<evidence type="ECO:0000256" key="2">
    <source>
        <dbReference type="ARBA" id="ARBA00022598"/>
    </source>
</evidence>
<dbReference type="InterPro" id="IPR005762">
    <property type="entry name" value="MurD"/>
</dbReference>
<dbReference type="InterPro" id="IPR036615">
    <property type="entry name" value="Mur_ligase_C_dom_sf"/>
</dbReference>
<dbReference type="GO" id="GO:0051301">
    <property type="term" value="P:cell division"/>
    <property type="evidence" value="ECO:0007669"/>
    <property type="project" value="InterPro"/>
</dbReference>
<name>A0A850NYT3_9PROT</name>
<dbReference type="PANTHER" id="PTHR43692:SF1">
    <property type="entry name" value="UDP-N-ACETYLMURAMOYLALANINE--D-GLUTAMATE LIGASE"/>
    <property type="match status" value="1"/>
</dbReference>
<keyword evidence="1" id="KW-0963">Cytoplasm</keyword>
<dbReference type="SUPFAM" id="SSF53244">
    <property type="entry name" value="MurD-like peptide ligases, peptide-binding domain"/>
    <property type="match status" value="1"/>
</dbReference>
<gene>
    <name evidence="5" type="ORF">HUK83_16355</name>
</gene>
<sequence>APFFPRIDTALLVGEAAPAFAETLAAHGVAHRIVDRLPQAVEQGFELARAHGVGVVLLSPACASFDQYPNFELRGTHFSALARLLEAERAV</sequence>
<keyword evidence="4" id="KW-0067">ATP-binding</keyword>
<dbReference type="Proteomes" id="UP000565205">
    <property type="component" value="Unassembled WGS sequence"/>
</dbReference>
<keyword evidence="3" id="KW-0547">Nucleotide-binding</keyword>
<evidence type="ECO:0000256" key="1">
    <source>
        <dbReference type="ARBA" id="ARBA00022490"/>
    </source>
</evidence>
<evidence type="ECO:0000256" key="4">
    <source>
        <dbReference type="ARBA" id="ARBA00022840"/>
    </source>
</evidence>
<feature type="non-terminal residue" evidence="5">
    <location>
        <position position="1"/>
    </location>
</feature>
<evidence type="ECO:0000256" key="3">
    <source>
        <dbReference type="ARBA" id="ARBA00022741"/>
    </source>
</evidence>
<dbReference type="Gene3D" id="3.90.190.20">
    <property type="entry name" value="Mur ligase, C-terminal domain"/>
    <property type="match status" value="1"/>
</dbReference>
<protein>
    <submittedName>
        <fullName evidence="5">UDP-N-acetylmuramoyl-L-alanine--D-glutamate ligase</fullName>
    </submittedName>
</protein>
<comment type="caution">
    <text evidence="5">The sequence shown here is derived from an EMBL/GenBank/DDBJ whole genome shotgun (WGS) entry which is preliminary data.</text>
</comment>
<reference evidence="5 6" key="1">
    <citation type="submission" date="2020-06" db="EMBL/GenBank/DDBJ databases">
        <title>Description of novel acetic acid bacteria.</title>
        <authorList>
            <person name="Sombolestani A."/>
        </authorList>
    </citation>
    <scope>NUCLEOTIDE SEQUENCE [LARGE SCALE GENOMIC DNA]</scope>
    <source>
        <strain evidence="5 6">LMG 26838</strain>
    </source>
</reference>